<dbReference type="HOGENOM" id="CLU_110676_0_0_5"/>
<gene>
    <name evidence="4" type="primary">lpxQ</name>
    <name evidence="4" type="ordered locus">KVU_2316</name>
</gene>
<evidence type="ECO:0000313" key="4">
    <source>
        <dbReference type="EMBL" id="AEM42155.1"/>
    </source>
</evidence>
<dbReference type="EMBL" id="CP002018">
    <property type="protein sequence ID" value="AEM42155.1"/>
    <property type="molecule type" value="Genomic_DNA"/>
</dbReference>
<evidence type="ECO:0000259" key="3">
    <source>
        <dbReference type="Pfam" id="PF13505"/>
    </source>
</evidence>
<feature type="domain" description="Outer membrane protein beta-barrel" evidence="3">
    <location>
        <begin position="10"/>
        <end position="221"/>
    </location>
</feature>
<feature type="chain" id="PRO_5003392112" evidence="2">
    <location>
        <begin position="26"/>
        <end position="221"/>
    </location>
</feature>
<reference evidence="4 5" key="1">
    <citation type="journal article" date="2011" name="J. Bacteriol.">
        <title>Complete genome sequence of the industrial strain Ketogulonicigenium vulgare WSH-001.</title>
        <authorList>
            <person name="Liu L."/>
            <person name="Li Y."/>
            <person name="Zhang J."/>
            <person name="Zhou Z."/>
            <person name="Liu J."/>
            <person name="Li X."/>
            <person name="Zhou J."/>
            <person name="Du G."/>
            <person name="Wang L."/>
            <person name="Chen J."/>
        </authorList>
    </citation>
    <scope>NUCLEOTIDE SEQUENCE [LARGE SCALE GENOMIC DNA]</scope>
    <source>
        <strain evidence="4 5">WSH-001</strain>
    </source>
</reference>
<dbReference type="OrthoDB" id="9810784at2"/>
<evidence type="ECO:0000256" key="1">
    <source>
        <dbReference type="ARBA" id="ARBA00022729"/>
    </source>
</evidence>
<dbReference type="InterPro" id="IPR027385">
    <property type="entry name" value="Beta-barrel_OMP"/>
</dbReference>
<dbReference type="Proteomes" id="UP000000692">
    <property type="component" value="Chromosome"/>
</dbReference>
<keyword evidence="1 2" id="KW-0732">Signal</keyword>
<dbReference type="eggNOG" id="COG3637">
    <property type="taxonomic scope" value="Bacteria"/>
</dbReference>
<proteinExistence type="predicted"/>
<dbReference type="SUPFAM" id="SSF56925">
    <property type="entry name" value="OMPA-like"/>
    <property type="match status" value="1"/>
</dbReference>
<organism evidence="4 5">
    <name type="scientific">Ketogulonicigenium vulgare (strain WSH-001)</name>
    <dbReference type="NCBI Taxonomy" id="759362"/>
    <lineage>
        <taxon>Bacteria</taxon>
        <taxon>Pseudomonadati</taxon>
        <taxon>Pseudomonadota</taxon>
        <taxon>Alphaproteobacteria</taxon>
        <taxon>Rhodobacterales</taxon>
        <taxon>Roseobacteraceae</taxon>
        <taxon>Ketogulonicigenium</taxon>
    </lineage>
</organism>
<name>F9Y6N5_KETVW</name>
<evidence type="ECO:0000256" key="2">
    <source>
        <dbReference type="SAM" id="SignalP"/>
    </source>
</evidence>
<dbReference type="Gene3D" id="2.40.160.20">
    <property type="match status" value="1"/>
</dbReference>
<dbReference type="InterPro" id="IPR011250">
    <property type="entry name" value="OMP/PagP_B-barrel"/>
</dbReference>
<feature type="signal peptide" evidence="2">
    <location>
        <begin position="1"/>
        <end position="25"/>
    </location>
</feature>
<dbReference type="PATRIC" id="fig|759362.5.peg.2409"/>
<dbReference type="KEGG" id="kvl:KVU_2316"/>
<dbReference type="AlphaFoldDB" id="F9Y6N5"/>
<sequence length="221" mass="23363">MSACLRLIPAALVAMAVFPASIAMAEVELGVYGGVQSAPHSTVTIDGDSVLADRDFTAGWDGNSLEAPPYWGIRATWWRHDNIGFGLDFTHAKVYADGQTLANSGLDTLEFTDGLNILTLNIYRRWPEALSFGTPYVGGGLGIAIPHVEVEGAGSSTLGYQVTGPAASWVAGLSYPIADNWSVFGEYKGTYSMNTADLDTGGTLESNIITNAVNVGVTFSF</sequence>
<evidence type="ECO:0000313" key="5">
    <source>
        <dbReference type="Proteomes" id="UP000000692"/>
    </source>
</evidence>
<dbReference type="Pfam" id="PF13505">
    <property type="entry name" value="OMP_b-brl"/>
    <property type="match status" value="1"/>
</dbReference>
<protein>
    <submittedName>
        <fullName evidence="4">Lipid A oxidase (Involved in formation of 2-aminogluconate) protein</fullName>
    </submittedName>
</protein>
<accession>F9Y6N5</accession>
<keyword evidence="5" id="KW-1185">Reference proteome</keyword>